<feature type="repeat" description="TPR" evidence="3">
    <location>
        <begin position="19"/>
        <end position="52"/>
    </location>
</feature>
<reference evidence="4 5" key="1">
    <citation type="submission" date="2016-11" db="EMBL/GenBank/DDBJ databases">
        <title>Whole genomes of Flavobacteriaceae.</title>
        <authorList>
            <person name="Stine C."/>
            <person name="Li C."/>
            <person name="Tadesse D."/>
        </authorList>
    </citation>
    <scope>NUCLEOTIDE SEQUENCE [LARGE SCALE GENOMIC DNA]</scope>
    <source>
        <strain evidence="4 5">DSM 15937</strain>
    </source>
</reference>
<evidence type="ECO:0000313" key="4">
    <source>
        <dbReference type="EMBL" id="OXA81088.1"/>
    </source>
</evidence>
<dbReference type="Proteomes" id="UP000198382">
    <property type="component" value="Unassembled WGS sequence"/>
</dbReference>
<dbReference type="PANTHER" id="PTHR44858:SF1">
    <property type="entry name" value="UDP-N-ACETYLGLUCOSAMINE--PEPTIDE N-ACETYLGLUCOSAMINYLTRANSFERASE SPINDLY-RELATED"/>
    <property type="match status" value="1"/>
</dbReference>
<evidence type="ECO:0000256" key="3">
    <source>
        <dbReference type="PROSITE-ProRule" id="PRU00339"/>
    </source>
</evidence>
<protein>
    <recommendedName>
        <fullName evidence="6">Tetratricopeptide repeat-containing protein</fullName>
    </recommendedName>
</protein>
<dbReference type="Gene3D" id="1.25.40.10">
    <property type="entry name" value="Tetratricopeptide repeat domain"/>
    <property type="match status" value="2"/>
</dbReference>
<dbReference type="SMART" id="SM00028">
    <property type="entry name" value="TPR"/>
    <property type="match status" value="4"/>
</dbReference>
<dbReference type="EMBL" id="MUGV01000009">
    <property type="protein sequence ID" value="OXA81088.1"/>
    <property type="molecule type" value="Genomic_DNA"/>
</dbReference>
<dbReference type="RefSeq" id="WP_074662243.1">
    <property type="nucleotide sequence ID" value="NZ_MUGV01000009.1"/>
</dbReference>
<dbReference type="PROSITE" id="PS50005">
    <property type="entry name" value="TPR"/>
    <property type="match status" value="2"/>
</dbReference>
<evidence type="ECO:0000256" key="1">
    <source>
        <dbReference type="ARBA" id="ARBA00022737"/>
    </source>
</evidence>
<keyword evidence="5" id="KW-1185">Reference proteome</keyword>
<keyword evidence="1" id="KW-0677">Repeat</keyword>
<dbReference type="InterPro" id="IPR019734">
    <property type="entry name" value="TPR_rpt"/>
</dbReference>
<evidence type="ECO:0008006" key="6">
    <source>
        <dbReference type="Google" id="ProtNLM"/>
    </source>
</evidence>
<dbReference type="SUPFAM" id="SSF48452">
    <property type="entry name" value="TPR-like"/>
    <property type="match status" value="1"/>
</dbReference>
<evidence type="ECO:0000313" key="5">
    <source>
        <dbReference type="Proteomes" id="UP000198382"/>
    </source>
</evidence>
<keyword evidence="2 3" id="KW-0802">TPR repeat</keyword>
<organism evidence="4 5">
    <name type="scientific">Flavobacterium frigidimaris</name>
    <dbReference type="NCBI Taxonomy" id="262320"/>
    <lineage>
        <taxon>Bacteria</taxon>
        <taxon>Pseudomonadati</taxon>
        <taxon>Bacteroidota</taxon>
        <taxon>Flavobacteriia</taxon>
        <taxon>Flavobacteriales</taxon>
        <taxon>Flavobacteriaceae</taxon>
        <taxon>Flavobacterium</taxon>
    </lineage>
</organism>
<gene>
    <name evidence="4" type="ORF">B0A65_04915</name>
</gene>
<dbReference type="PANTHER" id="PTHR44858">
    <property type="entry name" value="TETRATRICOPEPTIDE REPEAT PROTEIN 6"/>
    <property type="match status" value="1"/>
</dbReference>
<accession>A0ABX4BUT8</accession>
<comment type="caution">
    <text evidence="4">The sequence shown here is derived from an EMBL/GenBank/DDBJ whole genome shotgun (WGS) entry which is preliminary data.</text>
</comment>
<dbReference type="InterPro" id="IPR050498">
    <property type="entry name" value="Ycf3"/>
</dbReference>
<dbReference type="InterPro" id="IPR011990">
    <property type="entry name" value="TPR-like_helical_dom_sf"/>
</dbReference>
<feature type="repeat" description="TPR" evidence="3">
    <location>
        <begin position="88"/>
        <end position="121"/>
    </location>
</feature>
<evidence type="ECO:0000256" key="2">
    <source>
        <dbReference type="ARBA" id="ARBA00022803"/>
    </source>
</evidence>
<name>A0ABX4BUT8_FLAFR</name>
<proteinExistence type="predicted"/>
<sequence>MRKTITILLLSILLINCKGDDYFNLGIFQAKNENYEKSIYFFTKAIEQNPNDNEAYFNRAYSQQKIGGKQLNVIADYSKSIELNPNDNEAYMNRGFAYMEIKQYSKAIFDYKKSIEIKSDYALVYANLGNVYKLINDNENACLNWRKSLNLGNKKVKRALEQNCK</sequence>
<dbReference type="Pfam" id="PF00515">
    <property type="entry name" value="TPR_1"/>
    <property type="match status" value="2"/>
</dbReference>